<evidence type="ECO:0000313" key="1">
    <source>
        <dbReference type="EMBL" id="KAH1174772.1"/>
    </source>
</evidence>
<proteinExistence type="predicted"/>
<protein>
    <submittedName>
        <fullName evidence="1">Uncharacterized protein</fullName>
    </submittedName>
</protein>
<evidence type="ECO:0000313" key="2">
    <source>
        <dbReference type="Proteomes" id="UP000827986"/>
    </source>
</evidence>
<comment type="caution">
    <text evidence="1">The sequence shown here is derived from an EMBL/GenBank/DDBJ whole genome shotgun (WGS) entry which is preliminary data.</text>
</comment>
<accession>A0A9D3X777</accession>
<name>A0A9D3X777_9SAUR</name>
<keyword evidence="2" id="KW-1185">Reference proteome</keyword>
<dbReference type="EMBL" id="JAHDVG010000479">
    <property type="protein sequence ID" value="KAH1174772.1"/>
    <property type="molecule type" value="Genomic_DNA"/>
</dbReference>
<dbReference type="AlphaFoldDB" id="A0A9D3X777"/>
<organism evidence="1 2">
    <name type="scientific">Mauremys mutica</name>
    <name type="common">yellowpond turtle</name>
    <dbReference type="NCBI Taxonomy" id="74926"/>
    <lineage>
        <taxon>Eukaryota</taxon>
        <taxon>Metazoa</taxon>
        <taxon>Chordata</taxon>
        <taxon>Craniata</taxon>
        <taxon>Vertebrata</taxon>
        <taxon>Euteleostomi</taxon>
        <taxon>Archelosauria</taxon>
        <taxon>Testudinata</taxon>
        <taxon>Testudines</taxon>
        <taxon>Cryptodira</taxon>
        <taxon>Durocryptodira</taxon>
        <taxon>Testudinoidea</taxon>
        <taxon>Geoemydidae</taxon>
        <taxon>Geoemydinae</taxon>
        <taxon>Mauremys</taxon>
    </lineage>
</organism>
<reference evidence="1" key="1">
    <citation type="submission" date="2021-09" db="EMBL/GenBank/DDBJ databases">
        <title>The genome of Mauremys mutica provides insights into the evolution of semi-aquatic lifestyle.</title>
        <authorList>
            <person name="Gong S."/>
            <person name="Gao Y."/>
        </authorList>
    </citation>
    <scope>NUCLEOTIDE SEQUENCE</scope>
    <source>
        <strain evidence="1">MM-2020</strain>
        <tissue evidence="1">Muscle</tissue>
    </source>
</reference>
<gene>
    <name evidence="1" type="ORF">KIL84_008763</name>
</gene>
<dbReference type="Proteomes" id="UP000827986">
    <property type="component" value="Unassembled WGS sequence"/>
</dbReference>
<sequence>MSVALGRWARGNRPVLWCIITGCCVVELLNFFGTGFPGVNVAPASILLPIQDHNSNRLHLLQAAVLESTIASLETCRRYRQDLNWAASTLEPAQSERMGLEERSRKLSWKRLAFPGEIPSCASRL</sequence>